<sequence>MILSSQLVLFFQLHSEISKSISSSTRFDLIGESVSSQPALMSYMIVTLASSITQSNPCTASPNVKSPIDQWLWIVSAENCFQPFLSPYVFILIYSIYLIHIVFLPTYLFSFILSHPVHIFISALLSPYVFILIYSYLSHPVHMSFSPFISLRIYFNLFIFISPSSYLSFSPFLSLRIYFNLFILISPSSYLSFSPFISLRIYFNLFIFISPSSYLSFSPFISLRTADISYLCGSFSVSHTHIFISMFSSVFMVFPYGKIKPHAH</sequence>
<feature type="transmembrane region" description="Helical" evidence="1">
    <location>
        <begin position="119"/>
        <end position="137"/>
    </location>
</feature>
<name>A0A812D5W6_ACAPH</name>
<dbReference type="AlphaFoldDB" id="A0A812D5W6"/>
<feature type="transmembrane region" description="Helical" evidence="1">
    <location>
        <begin position="201"/>
        <end position="222"/>
    </location>
</feature>
<keyword evidence="1" id="KW-0812">Transmembrane</keyword>
<proteinExistence type="predicted"/>
<feature type="transmembrane region" description="Helical" evidence="1">
    <location>
        <begin position="88"/>
        <end position="113"/>
    </location>
</feature>
<comment type="caution">
    <text evidence="2">The sequence shown here is derived from an EMBL/GenBank/DDBJ whole genome shotgun (WGS) entry which is preliminary data.</text>
</comment>
<accession>A0A812D5W6</accession>
<reference evidence="2" key="1">
    <citation type="submission" date="2021-01" db="EMBL/GenBank/DDBJ databases">
        <authorList>
            <person name="Li R."/>
            <person name="Bekaert M."/>
        </authorList>
    </citation>
    <scope>NUCLEOTIDE SEQUENCE</scope>
    <source>
        <strain evidence="2">Farmed</strain>
    </source>
</reference>
<organism evidence="2 3">
    <name type="scientific">Acanthosepion pharaonis</name>
    <name type="common">Pharaoh cuttlefish</name>
    <name type="synonym">Sepia pharaonis</name>
    <dbReference type="NCBI Taxonomy" id="158019"/>
    <lineage>
        <taxon>Eukaryota</taxon>
        <taxon>Metazoa</taxon>
        <taxon>Spiralia</taxon>
        <taxon>Lophotrochozoa</taxon>
        <taxon>Mollusca</taxon>
        <taxon>Cephalopoda</taxon>
        <taxon>Coleoidea</taxon>
        <taxon>Decapodiformes</taxon>
        <taxon>Sepiida</taxon>
        <taxon>Sepiina</taxon>
        <taxon>Sepiidae</taxon>
        <taxon>Acanthosepion</taxon>
    </lineage>
</organism>
<evidence type="ECO:0000313" key="3">
    <source>
        <dbReference type="Proteomes" id="UP000597762"/>
    </source>
</evidence>
<protein>
    <submittedName>
        <fullName evidence="2">Uncharacterized protein</fullName>
    </submittedName>
</protein>
<keyword evidence="3" id="KW-1185">Reference proteome</keyword>
<feature type="transmembrane region" description="Helical" evidence="1">
    <location>
        <begin position="149"/>
        <end position="169"/>
    </location>
</feature>
<keyword evidence="1" id="KW-1133">Transmembrane helix</keyword>
<dbReference type="Proteomes" id="UP000597762">
    <property type="component" value="Unassembled WGS sequence"/>
</dbReference>
<feature type="transmembrane region" description="Helical" evidence="1">
    <location>
        <begin position="228"/>
        <end position="254"/>
    </location>
</feature>
<keyword evidence="1" id="KW-0472">Membrane</keyword>
<dbReference type="EMBL" id="CAHIKZ030002590">
    <property type="protein sequence ID" value="CAE1289326.1"/>
    <property type="molecule type" value="Genomic_DNA"/>
</dbReference>
<evidence type="ECO:0000313" key="2">
    <source>
        <dbReference type="EMBL" id="CAE1289326.1"/>
    </source>
</evidence>
<feature type="transmembrane region" description="Helical" evidence="1">
    <location>
        <begin position="175"/>
        <end position="194"/>
    </location>
</feature>
<gene>
    <name evidence="2" type="ORF">SPHA_47608</name>
</gene>
<evidence type="ECO:0000256" key="1">
    <source>
        <dbReference type="SAM" id="Phobius"/>
    </source>
</evidence>